<accession>A0ABX5XII4</accession>
<evidence type="ECO:0000256" key="1">
    <source>
        <dbReference type="ARBA" id="ARBA00007162"/>
    </source>
</evidence>
<evidence type="ECO:0000313" key="4">
    <source>
        <dbReference type="Proteomes" id="UP000318081"/>
    </source>
</evidence>
<organism evidence="3 4">
    <name type="scientific">Stieleria magnilauensis</name>
    <dbReference type="NCBI Taxonomy" id="2527963"/>
    <lineage>
        <taxon>Bacteria</taxon>
        <taxon>Pseudomonadati</taxon>
        <taxon>Planctomycetota</taxon>
        <taxon>Planctomycetia</taxon>
        <taxon>Pirellulales</taxon>
        <taxon>Pirellulaceae</taxon>
        <taxon>Stieleria</taxon>
    </lineage>
</organism>
<dbReference type="PROSITE" id="PS51257">
    <property type="entry name" value="PROKAR_LIPOPROTEIN"/>
    <property type="match status" value="1"/>
</dbReference>
<sequence>MSKAKISMAKQCLSTGRVCGLAVLLPVVVLLIGCSAPTPTAPTVRVIRIGVLPDESRSMLEQRYLPLVAYLEDSTDLSCQLVLHGSYEELQAAFEAGDVELAWLGGYTFVKLNRSHHAVPLVSRDRDLRFTSYYLTRADESATSLGDFRGRRFAFGSRLSTSGHLMPRYFMREAGIDPETFFESVIYTGAHDATAIAVRDEEVDLGVANGPITESMFASKRISRNAIRVLQETPPYVDYVWACQSDLPATVRTELRDAFLNLSEADPANAAVLDQLLAKYFVPVHPDDFDVLQSIVDEIAPSGEPR</sequence>
<dbReference type="Proteomes" id="UP000318081">
    <property type="component" value="Chromosome"/>
</dbReference>
<keyword evidence="4" id="KW-1185">Reference proteome</keyword>
<gene>
    <name evidence="3" type="primary">phnD</name>
    <name evidence="3" type="ORF">TBK1r_05990</name>
</gene>
<name>A0ABX5XII4_9BACT</name>
<dbReference type="NCBIfam" id="TIGR01098">
    <property type="entry name" value="3A0109s03R"/>
    <property type="match status" value="1"/>
</dbReference>
<dbReference type="PANTHER" id="PTHR35841">
    <property type="entry name" value="PHOSPHONATES-BINDING PERIPLASMIC PROTEIN"/>
    <property type="match status" value="1"/>
</dbReference>
<dbReference type="InterPro" id="IPR005770">
    <property type="entry name" value="PhnD"/>
</dbReference>
<dbReference type="SUPFAM" id="SSF53850">
    <property type="entry name" value="Periplasmic binding protein-like II"/>
    <property type="match status" value="1"/>
</dbReference>
<evidence type="ECO:0000256" key="2">
    <source>
        <dbReference type="ARBA" id="ARBA00022729"/>
    </source>
</evidence>
<dbReference type="EMBL" id="CP036432">
    <property type="protein sequence ID" value="QDV81679.1"/>
    <property type="molecule type" value="Genomic_DNA"/>
</dbReference>
<proteinExistence type="inferred from homology"/>
<comment type="similarity">
    <text evidence="1">Belongs to the phosphate/phosphite/phosphonate binding protein family.</text>
</comment>
<evidence type="ECO:0000313" key="3">
    <source>
        <dbReference type="EMBL" id="QDV81679.1"/>
    </source>
</evidence>
<dbReference type="Gene3D" id="3.40.190.10">
    <property type="entry name" value="Periplasmic binding protein-like II"/>
    <property type="match status" value="2"/>
</dbReference>
<dbReference type="PANTHER" id="PTHR35841:SF1">
    <property type="entry name" value="PHOSPHONATES-BINDING PERIPLASMIC PROTEIN"/>
    <property type="match status" value="1"/>
</dbReference>
<keyword evidence="2" id="KW-0732">Signal</keyword>
<protein>
    <submittedName>
        <fullName evidence="3">Phosphate-import protein PhnD</fullName>
    </submittedName>
</protein>
<reference evidence="3 4" key="1">
    <citation type="submission" date="2019-02" db="EMBL/GenBank/DDBJ databases">
        <title>Deep-cultivation of Planctomycetes and their phenomic and genomic characterization uncovers novel biology.</title>
        <authorList>
            <person name="Wiegand S."/>
            <person name="Jogler M."/>
            <person name="Boedeker C."/>
            <person name="Pinto D."/>
            <person name="Vollmers J."/>
            <person name="Rivas-Marin E."/>
            <person name="Kohn T."/>
            <person name="Peeters S.H."/>
            <person name="Heuer A."/>
            <person name="Rast P."/>
            <person name="Oberbeckmann S."/>
            <person name="Bunk B."/>
            <person name="Jeske O."/>
            <person name="Meyerdierks A."/>
            <person name="Storesund J.E."/>
            <person name="Kallscheuer N."/>
            <person name="Luecker S."/>
            <person name="Lage O.M."/>
            <person name="Pohl T."/>
            <person name="Merkel B.J."/>
            <person name="Hornburger P."/>
            <person name="Mueller R.-W."/>
            <person name="Bruemmer F."/>
            <person name="Labrenz M."/>
            <person name="Spormann A.M."/>
            <person name="Op den Camp H."/>
            <person name="Overmann J."/>
            <person name="Amann R."/>
            <person name="Jetten M.S.M."/>
            <person name="Mascher T."/>
            <person name="Medema M.H."/>
            <person name="Devos D.P."/>
            <person name="Kaster A.-K."/>
            <person name="Ovreas L."/>
            <person name="Rohde M."/>
            <person name="Galperin M.Y."/>
            <person name="Jogler C."/>
        </authorList>
    </citation>
    <scope>NUCLEOTIDE SEQUENCE [LARGE SCALE GENOMIC DNA]</scope>
    <source>
        <strain evidence="3 4">TBK1r</strain>
    </source>
</reference>
<dbReference type="Pfam" id="PF12974">
    <property type="entry name" value="Phosphonate-bd"/>
    <property type="match status" value="1"/>
</dbReference>